<dbReference type="PANTHER" id="PTHR18863">
    <property type="entry name" value="TSEC-2-RELATED"/>
    <property type="match status" value="1"/>
</dbReference>
<dbReference type="OrthoDB" id="5832575at2759"/>
<organism evidence="2 3">
    <name type="scientific">Allacma fusca</name>
    <dbReference type="NCBI Taxonomy" id="39272"/>
    <lineage>
        <taxon>Eukaryota</taxon>
        <taxon>Metazoa</taxon>
        <taxon>Ecdysozoa</taxon>
        <taxon>Arthropoda</taxon>
        <taxon>Hexapoda</taxon>
        <taxon>Collembola</taxon>
        <taxon>Symphypleona</taxon>
        <taxon>Sminthuridae</taxon>
        <taxon>Allacma</taxon>
    </lineage>
</organism>
<comment type="caution">
    <text evidence="2">The sequence shown here is derived from an EMBL/GenBank/DDBJ whole genome shotgun (WGS) entry which is preliminary data.</text>
</comment>
<keyword evidence="3" id="KW-1185">Reference proteome</keyword>
<sequence>MDDIPAETQLQSEIAALRYKNERLANELREAEVKLKSKEHTILTQSSENDSLRENLARLNAINTSLQRKLQDVEEKERTLSLVSQKNECEIQKAKHECQHYQDRIVELESQLRSILIDREASDQAKDHAQRNLVDFCRKLASAIECHEEPKPDTLLKKVYDTYQENSRYKLKIATLKQSIESFENENKASSDLINRLNCEKDSLNQQIVSHLTTIDLLKRV</sequence>
<keyword evidence="1" id="KW-0175">Coiled coil</keyword>
<dbReference type="InterPro" id="IPR039139">
    <property type="entry name" value="CCDC170-like"/>
</dbReference>
<dbReference type="AlphaFoldDB" id="A0A8J2JIW0"/>
<accession>A0A8J2JIW0</accession>
<dbReference type="Proteomes" id="UP000708208">
    <property type="component" value="Unassembled WGS sequence"/>
</dbReference>
<evidence type="ECO:0000256" key="1">
    <source>
        <dbReference type="SAM" id="Coils"/>
    </source>
</evidence>
<feature type="coiled-coil region" evidence="1">
    <location>
        <begin position="166"/>
        <end position="207"/>
    </location>
</feature>
<dbReference type="EMBL" id="CAJVCH010076587">
    <property type="protein sequence ID" value="CAG7721056.1"/>
    <property type="molecule type" value="Genomic_DNA"/>
</dbReference>
<protein>
    <submittedName>
        <fullName evidence="2">Uncharacterized protein</fullName>
    </submittedName>
</protein>
<gene>
    <name evidence="2" type="ORF">AFUS01_LOCUS10305</name>
</gene>
<feature type="coiled-coil region" evidence="1">
    <location>
        <begin position="7"/>
        <end position="111"/>
    </location>
</feature>
<dbReference type="PANTHER" id="PTHR18863:SF6">
    <property type="entry name" value="COILED-COIL DOMAIN-CONTAINING PROTEIN 170"/>
    <property type="match status" value="1"/>
</dbReference>
<evidence type="ECO:0000313" key="2">
    <source>
        <dbReference type="EMBL" id="CAG7721056.1"/>
    </source>
</evidence>
<reference evidence="2" key="1">
    <citation type="submission" date="2021-06" db="EMBL/GenBank/DDBJ databases">
        <authorList>
            <person name="Hodson N. C."/>
            <person name="Mongue J. A."/>
            <person name="Jaron S. K."/>
        </authorList>
    </citation>
    <scope>NUCLEOTIDE SEQUENCE</scope>
</reference>
<name>A0A8J2JIW0_9HEXA</name>
<proteinExistence type="predicted"/>
<evidence type="ECO:0000313" key="3">
    <source>
        <dbReference type="Proteomes" id="UP000708208"/>
    </source>
</evidence>